<evidence type="ECO:0000313" key="2">
    <source>
        <dbReference type="Proteomes" id="UP000827976"/>
    </source>
</evidence>
<evidence type="ECO:0000313" key="1">
    <source>
        <dbReference type="EMBL" id="KAH7655704.1"/>
    </source>
</evidence>
<name>A0ACB7U5V5_DIOAL</name>
<keyword evidence="2" id="KW-1185">Reference proteome</keyword>
<reference evidence="2" key="1">
    <citation type="journal article" date="2022" name="Nat. Commun.">
        <title>Chromosome evolution and the genetic basis of agronomically important traits in greater yam.</title>
        <authorList>
            <person name="Bredeson J.V."/>
            <person name="Lyons J.B."/>
            <person name="Oniyinde I.O."/>
            <person name="Okereke N.R."/>
            <person name="Kolade O."/>
            <person name="Nnabue I."/>
            <person name="Nwadili C.O."/>
            <person name="Hribova E."/>
            <person name="Parker M."/>
            <person name="Nwogha J."/>
            <person name="Shu S."/>
            <person name="Carlson J."/>
            <person name="Kariba R."/>
            <person name="Muthemba S."/>
            <person name="Knop K."/>
            <person name="Barton G.J."/>
            <person name="Sherwood A.V."/>
            <person name="Lopez-Montes A."/>
            <person name="Asiedu R."/>
            <person name="Jamnadass R."/>
            <person name="Muchugi A."/>
            <person name="Goodstein D."/>
            <person name="Egesi C.N."/>
            <person name="Featherston J."/>
            <person name="Asfaw A."/>
            <person name="Simpson G.G."/>
            <person name="Dolezel J."/>
            <person name="Hendre P.S."/>
            <person name="Van Deynze A."/>
            <person name="Kumar P.L."/>
            <person name="Obidiegwu J.E."/>
            <person name="Bhattacharjee R."/>
            <person name="Rokhsar D.S."/>
        </authorList>
    </citation>
    <scope>NUCLEOTIDE SEQUENCE [LARGE SCALE GENOMIC DNA]</scope>
    <source>
        <strain evidence="2">cv. TDa95/00328</strain>
    </source>
</reference>
<sequence length="635" mass="71030">MIQTQGKRDSPRQTRAGSASAASSTSGSGSDSDDRDTAVSIPPVPPFNCRPFSRLISFPNNDILSDLTDDQLNALIFQYFQEKGFEHAAFNFGIEAKIEDVPIDRSIINKGALPTFVRKGLRYTQLKANVLASDVNSFGECCRLDPLDIITNNVDSLSKIIKDRKENAKKKDNDGEKDIYCGVSDQEKETEKQKLGKEKEHVQDMRMQQVSMHSEDQCEVDVHGGPPLIAHTPSLPSMTHQVSDSNVYVFEGHGLQVASCAWSPTDSLLAVEYKRDNSFYHFAFIEVKVTSNIWAMVLNRSLYFSSAARIWKISDDISSMHSSLLSVYVLNDYNAKTDGQSGSITNLAWNGEGELLATGSFEGQISIWSKNGELKKPLKHKDSIFFLEWNRKGDFLLAVSSDYKVMVWDTNKWESKQELAFNSEQLLGVAWRNDTSFALLSEKQRIYVFNVGECLPIKTFSGHQKVIGGFKWDPTGTFLASYSIDGPIKIWTFNRRQSLHNLMHSPSVCSIKWSPTGPGTDNPDKQLLLASASSDGTVKIWDCNQWHVLYSFDGHREPVTLIEFSPDGELMASGADDQTLFIWKVKDGTILRSCSCYESMVYIVSWNREGNKLAAVFENDTLCVIGLSLDDSSVH</sequence>
<gene>
    <name evidence="1" type="ORF">IHE45_18G028300</name>
</gene>
<dbReference type="Proteomes" id="UP000827976">
    <property type="component" value="Chromosome 18"/>
</dbReference>
<dbReference type="EMBL" id="CM037028">
    <property type="protein sequence ID" value="KAH7655704.1"/>
    <property type="molecule type" value="Genomic_DNA"/>
</dbReference>
<proteinExistence type="predicted"/>
<organism evidence="1 2">
    <name type="scientific">Dioscorea alata</name>
    <name type="common">Purple yam</name>
    <dbReference type="NCBI Taxonomy" id="55571"/>
    <lineage>
        <taxon>Eukaryota</taxon>
        <taxon>Viridiplantae</taxon>
        <taxon>Streptophyta</taxon>
        <taxon>Embryophyta</taxon>
        <taxon>Tracheophyta</taxon>
        <taxon>Spermatophyta</taxon>
        <taxon>Magnoliopsida</taxon>
        <taxon>Liliopsida</taxon>
        <taxon>Dioscoreales</taxon>
        <taxon>Dioscoreaceae</taxon>
        <taxon>Dioscorea</taxon>
    </lineage>
</organism>
<accession>A0ACB7U5V5</accession>
<comment type="caution">
    <text evidence="1">The sequence shown here is derived from an EMBL/GenBank/DDBJ whole genome shotgun (WGS) entry which is preliminary data.</text>
</comment>
<protein>
    <submittedName>
        <fullName evidence="1">Beta-transducin family (WD-40 repeat) protein</fullName>
    </submittedName>
</protein>